<name>A0A0K9NR57_ZOSMR</name>
<comment type="similarity">
    <text evidence="2 8">Belongs to the DHHC palmitoyltransferase family.</text>
</comment>
<evidence type="ECO:0000256" key="1">
    <source>
        <dbReference type="ARBA" id="ARBA00004141"/>
    </source>
</evidence>
<dbReference type="STRING" id="29655.A0A0K9NR57"/>
<feature type="transmembrane region" description="Helical" evidence="8">
    <location>
        <begin position="192"/>
        <end position="213"/>
    </location>
</feature>
<gene>
    <name evidence="10" type="ORF">ZOSMA_6G00160</name>
</gene>
<dbReference type="PANTHER" id="PTHR22883:SF484">
    <property type="entry name" value="PROTEIN S-ACYLTRANSFERASE 2-RELATED"/>
    <property type="match status" value="1"/>
</dbReference>
<keyword evidence="6 8" id="KW-0472">Membrane</keyword>
<evidence type="ECO:0000256" key="8">
    <source>
        <dbReference type="RuleBase" id="RU079119"/>
    </source>
</evidence>
<sequence>MTTDKTIADRKRLYQVWKGKNTFMCGGRLIFGPYGVSSLLTALLIVAPYLVFFFQTILKMKARVNHVDDDNYIFEFSVLIVGSIITLTDLVFLFITSSSDPGIIPRNSRLLPEYDSTSSSIMLMYGKNSGKTYVVKDVVVNNFIVRVKYCDTCLLFRLPRASHCSICNNCVQKFDHHCPWFGQCIGLRNYRFFFLFISTSTFLCLYFFTFSSLNILEQIKHESLSKAMKREVLSLILCIYTFVAVWFVGGLTLFHLHLIITNQSTYENYRHLFDEKENPYNKGILGNIKEVFFSSIPPSLINFRSFVVDESDEVGSDRPSFNDDNTQKEKIANGMDCMDSANEVGIPRILQNLDYSGISIDYNDTK</sequence>
<evidence type="ECO:0000313" key="11">
    <source>
        <dbReference type="Proteomes" id="UP000036987"/>
    </source>
</evidence>
<dbReference type="Pfam" id="PF01529">
    <property type="entry name" value="DHHC"/>
    <property type="match status" value="1"/>
</dbReference>
<evidence type="ECO:0000259" key="9">
    <source>
        <dbReference type="Pfam" id="PF01529"/>
    </source>
</evidence>
<dbReference type="GO" id="GO:0006612">
    <property type="term" value="P:protein targeting to membrane"/>
    <property type="evidence" value="ECO:0000318"/>
    <property type="project" value="GO_Central"/>
</dbReference>
<dbReference type="GO" id="GO:0019706">
    <property type="term" value="F:protein-cysteine S-palmitoyltransferase activity"/>
    <property type="evidence" value="ECO:0000318"/>
    <property type="project" value="GO_Central"/>
</dbReference>
<evidence type="ECO:0000256" key="2">
    <source>
        <dbReference type="ARBA" id="ARBA00008574"/>
    </source>
</evidence>
<proteinExistence type="inferred from homology"/>
<keyword evidence="11" id="KW-1185">Reference proteome</keyword>
<dbReference type="OMA" id="YYERGDD"/>
<comment type="subcellular location">
    <subcellularLocation>
        <location evidence="1">Membrane</location>
        <topology evidence="1">Multi-pass membrane protein</topology>
    </subcellularLocation>
</comment>
<accession>A0A0K9NR57</accession>
<dbReference type="PANTHER" id="PTHR22883">
    <property type="entry name" value="ZINC FINGER DHHC DOMAIN CONTAINING PROTEIN"/>
    <property type="match status" value="1"/>
</dbReference>
<protein>
    <recommendedName>
        <fullName evidence="8">S-acyltransferase</fullName>
        <ecNumber evidence="8">2.3.1.225</ecNumber>
    </recommendedName>
    <alternativeName>
        <fullName evidence="8">Palmitoyltransferase</fullName>
    </alternativeName>
</protein>
<feature type="transmembrane region" description="Helical" evidence="8">
    <location>
        <begin position="29"/>
        <end position="52"/>
    </location>
</feature>
<evidence type="ECO:0000256" key="4">
    <source>
        <dbReference type="ARBA" id="ARBA00022692"/>
    </source>
</evidence>
<dbReference type="AlphaFoldDB" id="A0A0K9NR57"/>
<organism evidence="10 11">
    <name type="scientific">Zostera marina</name>
    <name type="common">Eelgrass</name>
    <dbReference type="NCBI Taxonomy" id="29655"/>
    <lineage>
        <taxon>Eukaryota</taxon>
        <taxon>Viridiplantae</taxon>
        <taxon>Streptophyta</taxon>
        <taxon>Embryophyta</taxon>
        <taxon>Tracheophyta</taxon>
        <taxon>Spermatophyta</taxon>
        <taxon>Magnoliopsida</taxon>
        <taxon>Liliopsida</taxon>
        <taxon>Zosteraceae</taxon>
        <taxon>Zostera</taxon>
    </lineage>
</organism>
<dbReference type="GO" id="GO:0005783">
    <property type="term" value="C:endoplasmic reticulum"/>
    <property type="evidence" value="ECO:0000318"/>
    <property type="project" value="GO_Central"/>
</dbReference>
<comment type="catalytic activity">
    <reaction evidence="8">
        <text>L-cysteinyl-[protein] + hexadecanoyl-CoA = S-hexadecanoyl-L-cysteinyl-[protein] + CoA</text>
        <dbReference type="Rhea" id="RHEA:36683"/>
        <dbReference type="Rhea" id="RHEA-COMP:10131"/>
        <dbReference type="Rhea" id="RHEA-COMP:11032"/>
        <dbReference type="ChEBI" id="CHEBI:29950"/>
        <dbReference type="ChEBI" id="CHEBI:57287"/>
        <dbReference type="ChEBI" id="CHEBI:57379"/>
        <dbReference type="ChEBI" id="CHEBI:74151"/>
        <dbReference type="EC" id="2.3.1.225"/>
    </reaction>
</comment>
<keyword evidence="4 8" id="KW-0812">Transmembrane</keyword>
<evidence type="ECO:0000256" key="3">
    <source>
        <dbReference type="ARBA" id="ARBA00022679"/>
    </source>
</evidence>
<evidence type="ECO:0000256" key="6">
    <source>
        <dbReference type="ARBA" id="ARBA00023136"/>
    </source>
</evidence>
<dbReference type="GO" id="GO:0016020">
    <property type="term" value="C:membrane"/>
    <property type="evidence" value="ECO:0007669"/>
    <property type="project" value="UniProtKB-SubCell"/>
</dbReference>
<dbReference type="Proteomes" id="UP000036987">
    <property type="component" value="Unassembled WGS sequence"/>
</dbReference>
<dbReference type="InterPro" id="IPR001594">
    <property type="entry name" value="Palmitoyltrfase_DHHC"/>
</dbReference>
<keyword evidence="5 8" id="KW-1133">Transmembrane helix</keyword>
<keyword evidence="7 8" id="KW-0012">Acyltransferase</keyword>
<comment type="caution">
    <text evidence="10">The sequence shown here is derived from an EMBL/GenBank/DDBJ whole genome shotgun (WGS) entry which is preliminary data.</text>
</comment>
<evidence type="ECO:0000256" key="7">
    <source>
        <dbReference type="ARBA" id="ARBA00023315"/>
    </source>
</evidence>
<feature type="domain" description="Palmitoyltransferase DHHC" evidence="9">
    <location>
        <begin position="148"/>
        <end position="270"/>
    </location>
</feature>
<dbReference type="InterPro" id="IPR039859">
    <property type="entry name" value="PFA4/ZDH16/20/ERF2-like"/>
</dbReference>
<dbReference type="OrthoDB" id="4096362at2759"/>
<dbReference type="EMBL" id="LFYR01001803">
    <property type="protein sequence ID" value="KMZ59088.1"/>
    <property type="molecule type" value="Genomic_DNA"/>
</dbReference>
<keyword evidence="3 8" id="KW-0808">Transferase</keyword>
<dbReference type="EC" id="2.3.1.225" evidence="8"/>
<feature type="transmembrane region" description="Helical" evidence="8">
    <location>
        <begin position="72"/>
        <end position="96"/>
    </location>
</feature>
<evidence type="ECO:0000313" key="10">
    <source>
        <dbReference type="EMBL" id="KMZ59088.1"/>
    </source>
</evidence>
<feature type="transmembrane region" description="Helical" evidence="8">
    <location>
        <begin position="233"/>
        <end position="260"/>
    </location>
</feature>
<evidence type="ECO:0000256" key="5">
    <source>
        <dbReference type="ARBA" id="ARBA00022989"/>
    </source>
</evidence>
<reference evidence="11" key="1">
    <citation type="journal article" date="2016" name="Nature">
        <title>The genome of the seagrass Zostera marina reveals angiosperm adaptation to the sea.</title>
        <authorList>
            <person name="Olsen J.L."/>
            <person name="Rouze P."/>
            <person name="Verhelst B."/>
            <person name="Lin Y.-C."/>
            <person name="Bayer T."/>
            <person name="Collen J."/>
            <person name="Dattolo E."/>
            <person name="De Paoli E."/>
            <person name="Dittami S."/>
            <person name="Maumus F."/>
            <person name="Michel G."/>
            <person name="Kersting A."/>
            <person name="Lauritano C."/>
            <person name="Lohaus R."/>
            <person name="Toepel M."/>
            <person name="Tonon T."/>
            <person name="Vanneste K."/>
            <person name="Amirebrahimi M."/>
            <person name="Brakel J."/>
            <person name="Bostroem C."/>
            <person name="Chovatia M."/>
            <person name="Grimwood J."/>
            <person name="Jenkins J.W."/>
            <person name="Jueterbock A."/>
            <person name="Mraz A."/>
            <person name="Stam W.T."/>
            <person name="Tice H."/>
            <person name="Bornberg-Bauer E."/>
            <person name="Green P.J."/>
            <person name="Pearson G.A."/>
            <person name="Procaccini G."/>
            <person name="Duarte C.M."/>
            <person name="Schmutz J."/>
            <person name="Reusch T.B.H."/>
            <person name="Van de Peer Y."/>
        </authorList>
    </citation>
    <scope>NUCLEOTIDE SEQUENCE [LARGE SCALE GENOMIC DNA]</scope>
    <source>
        <strain evidence="11">cv. Finnish</strain>
    </source>
</reference>
<dbReference type="GO" id="GO:0005794">
    <property type="term" value="C:Golgi apparatus"/>
    <property type="evidence" value="ECO:0000318"/>
    <property type="project" value="GO_Central"/>
</dbReference>
<comment type="domain">
    <text evidence="8">The DHHC domain is required for palmitoyltransferase activity.</text>
</comment>
<dbReference type="PROSITE" id="PS50216">
    <property type="entry name" value="DHHC"/>
    <property type="match status" value="1"/>
</dbReference>